<dbReference type="InterPro" id="IPR018490">
    <property type="entry name" value="cNMP-bd_dom_sf"/>
</dbReference>
<keyword evidence="11" id="KW-1185">Reference proteome</keyword>
<evidence type="ECO:0000256" key="2">
    <source>
        <dbReference type="ARBA" id="ARBA00022553"/>
    </source>
</evidence>
<keyword evidence="4" id="KW-0677">Repeat</keyword>
<feature type="binding site" evidence="8">
    <location>
        <position position="261"/>
    </location>
    <ligand>
        <name>3',5'-cyclic AMP</name>
        <dbReference type="ChEBI" id="CHEBI:58165"/>
        <label>2</label>
    </ligand>
</feature>
<dbReference type="PROSITE" id="PS50042">
    <property type="entry name" value="CNMP_BINDING_3"/>
    <property type="match status" value="2"/>
</dbReference>
<dbReference type="GO" id="GO:0005829">
    <property type="term" value="C:cytosol"/>
    <property type="evidence" value="ECO:0007669"/>
    <property type="project" value="TreeGrafter"/>
</dbReference>
<feature type="domain" description="Cyclic nucleotide-binding" evidence="9">
    <location>
        <begin position="183"/>
        <end position="302"/>
    </location>
</feature>
<evidence type="ECO:0000256" key="8">
    <source>
        <dbReference type="PIRSR" id="PIRSR000548-1"/>
    </source>
</evidence>
<reference evidence="11" key="1">
    <citation type="submission" date="2014-03" db="EMBL/GenBank/DDBJ databases">
        <authorList>
            <person name="Aksoy S."/>
            <person name="Warren W."/>
            <person name="Wilson R.K."/>
        </authorList>
    </citation>
    <scope>NUCLEOTIDE SEQUENCE [LARGE SCALE GENOMIC DNA]</scope>
    <source>
        <strain evidence="11">IAEA</strain>
    </source>
</reference>
<evidence type="ECO:0000259" key="9">
    <source>
        <dbReference type="PROSITE" id="PS50042"/>
    </source>
</evidence>
<dbReference type="STRING" id="37001.A0A1A9WWM4"/>
<dbReference type="VEuPathDB" id="VectorBase:GBRI035114"/>
<protein>
    <recommendedName>
        <fullName evidence="7">cAMP-dependent protein kinase type II regulatory subunit</fullName>
    </recommendedName>
</protein>
<dbReference type="GO" id="GO:0004862">
    <property type="term" value="F:cAMP-dependent protein kinase inhibitor activity"/>
    <property type="evidence" value="ECO:0007669"/>
    <property type="project" value="TreeGrafter"/>
</dbReference>
<dbReference type="PROSITE" id="PS00889">
    <property type="entry name" value="CNMP_BINDING_2"/>
    <property type="match status" value="2"/>
</dbReference>
<evidence type="ECO:0000256" key="4">
    <source>
        <dbReference type="ARBA" id="ARBA00022737"/>
    </source>
</evidence>
<name>A0A1A9WWM4_9MUSC</name>
<keyword evidence="5 8" id="KW-0547">Nucleotide-binding</keyword>
<feature type="domain" description="Cyclic nucleotide-binding" evidence="9">
    <location>
        <begin position="65"/>
        <end position="180"/>
    </location>
</feature>
<dbReference type="EnsemblMetazoa" id="GBRI035114-RA">
    <property type="protein sequence ID" value="GBRI035114-PA"/>
    <property type="gene ID" value="GBRI035114"/>
</dbReference>
<accession>A0A1A9WWM4</accession>
<keyword evidence="3 8" id="KW-0116">cAMP-binding</keyword>
<proteinExistence type="inferred from homology"/>
<feature type="binding site" evidence="8">
    <location>
        <position position="139"/>
    </location>
    <ligand>
        <name>3',5'-cyclic AMP</name>
        <dbReference type="ChEBI" id="CHEBI:58165"/>
        <label>1</label>
    </ligand>
</feature>
<dbReference type="AlphaFoldDB" id="A0A1A9WWM4"/>
<evidence type="ECO:0000256" key="1">
    <source>
        <dbReference type="ARBA" id="ARBA00005753"/>
    </source>
</evidence>
<dbReference type="PROSITE" id="PS00888">
    <property type="entry name" value="CNMP_BINDING_1"/>
    <property type="match status" value="2"/>
</dbReference>
<dbReference type="FunFam" id="2.60.120.10:FF:000017">
    <property type="entry name" value="cAMP-dependent protein kinase type II regulatory subunit"/>
    <property type="match status" value="1"/>
</dbReference>
<dbReference type="InterPro" id="IPR012198">
    <property type="entry name" value="cAMP_dep_PK_reg_su"/>
</dbReference>
<dbReference type="FunFam" id="2.60.120.10:FF:000108">
    <property type="entry name" value="cAMP-dependent protein kinase type II regulatory subunit"/>
    <property type="match status" value="1"/>
</dbReference>
<dbReference type="SMART" id="SM00100">
    <property type="entry name" value="cNMP"/>
    <property type="match status" value="2"/>
</dbReference>
<evidence type="ECO:0000313" key="10">
    <source>
        <dbReference type="EnsemblMetazoa" id="GBRI035114-PA"/>
    </source>
</evidence>
<dbReference type="GO" id="GO:0005952">
    <property type="term" value="C:cAMP-dependent protein kinase complex"/>
    <property type="evidence" value="ECO:0007669"/>
    <property type="project" value="InterPro"/>
</dbReference>
<comment type="similarity">
    <text evidence="1">Belongs to the cAMP-dependent kinase regulatory chain family.</text>
</comment>
<evidence type="ECO:0000256" key="5">
    <source>
        <dbReference type="ARBA" id="ARBA00022741"/>
    </source>
</evidence>
<feature type="binding site" evidence="8">
    <location>
        <position position="252"/>
    </location>
    <ligand>
        <name>3',5'-cyclic AMP</name>
        <dbReference type="ChEBI" id="CHEBI:58165"/>
        <label>2</label>
    </ligand>
</feature>
<dbReference type="SUPFAM" id="SSF51206">
    <property type="entry name" value="cAMP-binding domain-like"/>
    <property type="match status" value="2"/>
</dbReference>
<dbReference type="InterPro" id="IPR050503">
    <property type="entry name" value="cAMP-dep_PK_reg_su-like"/>
</dbReference>
<organism evidence="10 11">
    <name type="scientific">Glossina brevipalpis</name>
    <dbReference type="NCBI Taxonomy" id="37001"/>
    <lineage>
        <taxon>Eukaryota</taxon>
        <taxon>Metazoa</taxon>
        <taxon>Ecdysozoa</taxon>
        <taxon>Arthropoda</taxon>
        <taxon>Hexapoda</taxon>
        <taxon>Insecta</taxon>
        <taxon>Pterygota</taxon>
        <taxon>Neoptera</taxon>
        <taxon>Endopterygota</taxon>
        <taxon>Diptera</taxon>
        <taxon>Brachycera</taxon>
        <taxon>Muscomorpha</taxon>
        <taxon>Hippoboscoidea</taxon>
        <taxon>Glossinidae</taxon>
        <taxon>Glossina</taxon>
    </lineage>
</organism>
<sequence length="317" mass="36058">MSSETTGLLCVEPEARAFAVRRKSVFAESYDPENDADDDEGATAVFPKSDEQRARLIESVKHVLLFRSLEQEQMSQVLDAMFERRVTPGELIIRQGDDGDNFYVIESGVYKVIVNDNHIHTYNNSGIFGELALLYNMPRAATVQAETQGLLWAMDRQTFRRILLKSAFKKRKMYESLLNSVPMLKALQNYERMNLADALISKRYTSGERIIKQGDVADGMYFIEDGTVVVKMDQEGSEIEISRLSKGEYFGELALVTHRPRAASVYAETDVKVAFLEVEAFERLLGPCMDIMKRNIDDYETQLIKIFGSKNNITDTR</sequence>
<feature type="binding site" evidence="8">
    <location>
        <position position="130"/>
    </location>
    <ligand>
        <name>3',5'-cyclic AMP</name>
        <dbReference type="ChEBI" id="CHEBI:58165"/>
        <label>1</label>
    </ligand>
</feature>
<dbReference type="PRINTS" id="PR00103">
    <property type="entry name" value="CAMPKINASE"/>
</dbReference>
<keyword evidence="6 8" id="KW-0114">cAMP</keyword>
<dbReference type="Gene3D" id="2.60.120.10">
    <property type="entry name" value="Jelly Rolls"/>
    <property type="match status" value="2"/>
</dbReference>
<evidence type="ECO:0000256" key="6">
    <source>
        <dbReference type="ARBA" id="ARBA00023149"/>
    </source>
</evidence>
<dbReference type="PANTHER" id="PTHR11635">
    <property type="entry name" value="CAMP-DEPENDENT PROTEIN KINASE REGULATORY CHAIN"/>
    <property type="match status" value="1"/>
</dbReference>
<reference evidence="10" key="2">
    <citation type="submission" date="2020-05" db="UniProtKB">
        <authorList>
            <consortium name="EnsemblMetazoa"/>
        </authorList>
    </citation>
    <scope>IDENTIFICATION</scope>
    <source>
        <strain evidence="10">IAEA</strain>
    </source>
</reference>
<dbReference type="GO" id="GO:0030552">
    <property type="term" value="F:cAMP binding"/>
    <property type="evidence" value="ECO:0007669"/>
    <property type="project" value="UniProtKB-KW"/>
</dbReference>
<dbReference type="CDD" id="cd00038">
    <property type="entry name" value="CAP_ED"/>
    <property type="match status" value="2"/>
</dbReference>
<dbReference type="PANTHER" id="PTHR11635:SF152">
    <property type="entry name" value="CAMP-DEPENDENT PROTEIN KINASE TYPE I REGULATORY SUBUNIT-RELATED"/>
    <property type="match status" value="1"/>
</dbReference>
<dbReference type="Proteomes" id="UP000091820">
    <property type="component" value="Unassembled WGS sequence"/>
</dbReference>
<dbReference type="InterPro" id="IPR018488">
    <property type="entry name" value="cNMP-bd_CS"/>
</dbReference>
<evidence type="ECO:0000313" key="11">
    <source>
        <dbReference type="Proteomes" id="UP000091820"/>
    </source>
</evidence>
<dbReference type="InterPro" id="IPR014710">
    <property type="entry name" value="RmlC-like_jellyroll"/>
</dbReference>
<dbReference type="InterPro" id="IPR000595">
    <property type="entry name" value="cNMP-bd_dom"/>
</dbReference>
<evidence type="ECO:0000256" key="7">
    <source>
        <dbReference type="ARBA" id="ARBA00067959"/>
    </source>
</evidence>
<dbReference type="PIRSF" id="PIRSF000548">
    <property type="entry name" value="PK_regulatory"/>
    <property type="match status" value="1"/>
</dbReference>
<dbReference type="GO" id="GO:0034236">
    <property type="term" value="F:protein kinase A catalytic subunit binding"/>
    <property type="evidence" value="ECO:0007669"/>
    <property type="project" value="TreeGrafter"/>
</dbReference>
<dbReference type="Pfam" id="PF00027">
    <property type="entry name" value="cNMP_binding"/>
    <property type="match status" value="2"/>
</dbReference>
<keyword evidence="2" id="KW-0597">Phosphoprotein</keyword>
<evidence type="ECO:0000256" key="3">
    <source>
        <dbReference type="ARBA" id="ARBA00022566"/>
    </source>
</evidence>